<name>A0A9K3CWW2_9EUKA</name>
<keyword evidence="2" id="KW-1185">Reference proteome</keyword>
<accession>A0A9K3CWW2</accession>
<sequence>VVLEANKKGLPYDNYPVNPTPGQWEQVHAVIREGEESGYHRLSSFEYWLYALATVDLGWLREEDWFVWYSINRWATGRDWDGSKVPPRRAGPRPAPTYCVWLALLADVLDDIFDSPDFRPSGEKSHA</sequence>
<organism evidence="1 2">
    <name type="scientific">Kipferlia bialata</name>
    <dbReference type="NCBI Taxonomy" id="797122"/>
    <lineage>
        <taxon>Eukaryota</taxon>
        <taxon>Metamonada</taxon>
        <taxon>Carpediemonas-like organisms</taxon>
        <taxon>Kipferlia</taxon>
    </lineage>
</organism>
<protein>
    <submittedName>
        <fullName evidence="1">Uncharacterized protein</fullName>
    </submittedName>
</protein>
<comment type="caution">
    <text evidence="1">The sequence shown here is derived from an EMBL/GenBank/DDBJ whole genome shotgun (WGS) entry which is preliminary data.</text>
</comment>
<dbReference type="EMBL" id="BDIP01000927">
    <property type="protein sequence ID" value="GIQ83104.1"/>
    <property type="molecule type" value="Genomic_DNA"/>
</dbReference>
<feature type="non-terminal residue" evidence="1">
    <location>
        <position position="1"/>
    </location>
</feature>
<reference evidence="1 2" key="1">
    <citation type="journal article" date="2018" name="PLoS ONE">
        <title>The draft genome of Kipferlia bialata reveals reductive genome evolution in fornicate parasites.</title>
        <authorList>
            <person name="Tanifuji G."/>
            <person name="Takabayashi S."/>
            <person name="Kume K."/>
            <person name="Takagi M."/>
            <person name="Nakayama T."/>
            <person name="Kamikawa R."/>
            <person name="Inagaki Y."/>
            <person name="Hashimoto T."/>
        </authorList>
    </citation>
    <scope>NUCLEOTIDE SEQUENCE [LARGE SCALE GENOMIC DNA]</scope>
    <source>
        <strain evidence="1">NY0173</strain>
    </source>
</reference>
<gene>
    <name evidence="1" type="ORF">KIPB_004364</name>
</gene>
<dbReference type="Proteomes" id="UP000265618">
    <property type="component" value="Unassembled WGS sequence"/>
</dbReference>
<evidence type="ECO:0000313" key="2">
    <source>
        <dbReference type="Proteomes" id="UP000265618"/>
    </source>
</evidence>
<proteinExistence type="predicted"/>
<dbReference type="AlphaFoldDB" id="A0A9K3CWW2"/>
<evidence type="ECO:0000313" key="1">
    <source>
        <dbReference type="EMBL" id="GIQ83104.1"/>
    </source>
</evidence>